<dbReference type="EMBL" id="JAWWNJ010000095">
    <property type="protein sequence ID" value="KAK6996881.1"/>
    <property type="molecule type" value="Genomic_DNA"/>
</dbReference>
<organism evidence="2 3">
    <name type="scientific">Favolaschia claudopus</name>
    <dbReference type="NCBI Taxonomy" id="2862362"/>
    <lineage>
        <taxon>Eukaryota</taxon>
        <taxon>Fungi</taxon>
        <taxon>Dikarya</taxon>
        <taxon>Basidiomycota</taxon>
        <taxon>Agaricomycotina</taxon>
        <taxon>Agaricomycetes</taxon>
        <taxon>Agaricomycetidae</taxon>
        <taxon>Agaricales</taxon>
        <taxon>Marasmiineae</taxon>
        <taxon>Mycenaceae</taxon>
        <taxon>Favolaschia</taxon>
    </lineage>
</organism>
<dbReference type="Proteomes" id="UP001362999">
    <property type="component" value="Unassembled WGS sequence"/>
</dbReference>
<evidence type="ECO:0000313" key="2">
    <source>
        <dbReference type="EMBL" id="KAK6996881.1"/>
    </source>
</evidence>
<feature type="region of interest" description="Disordered" evidence="1">
    <location>
        <begin position="30"/>
        <end position="73"/>
    </location>
</feature>
<dbReference type="AlphaFoldDB" id="A0AAW0A1M6"/>
<protein>
    <submittedName>
        <fullName evidence="2">Uncharacterized protein</fullName>
    </submittedName>
</protein>
<accession>A0AAW0A1M6</accession>
<reference evidence="2 3" key="1">
    <citation type="journal article" date="2024" name="J Genomics">
        <title>Draft genome sequencing and assembly of Favolaschia claudopus CIRM-BRFM 2984 isolated from oak limbs.</title>
        <authorList>
            <person name="Navarro D."/>
            <person name="Drula E."/>
            <person name="Chaduli D."/>
            <person name="Cazenave R."/>
            <person name="Ahrendt S."/>
            <person name="Wang J."/>
            <person name="Lipzen A."/>
            <person name="Daum C."/>
            <person name="Barry K."/>
            <person name="Grigoriev I.V."/>
            <person name="Favel A."/>
            <person name="Rosso M.N."/>
            <person name="Martin F."/>
        </authorList>
    </citation>
    <scope>NUCLEOTIDE SEQUENCE [LARGE SCALE GENOMIC DNA]</scope>
    <source>
        <strain evidence="2 3">CIRM-BRFM 2984</strain>
    </source>
</reference>
<evidence type="ECO:0000256" key="1">
    <source>
        <dbReference type="SAM" id="MobiDB-lite"/>
    </source>
</evidence>
<gene>
    <name evidence="2" type="ORF">R3P38DRAFT_1947062</name>
</gene>
<name>A0AAW0A1M6_9AGAR</name>
<proteinExistence type="predicted"/>
<feature type="compositionally biased region" description="Polar residues" evidence="1">
    <location>
        <begin position="32"/>
        <end position="42"/>
    </location>
</feature>
<evidence type="ECO:0000313" key="3">
    <source>
        <dbReference type="Proteomes" id="UP001362999"/>
    </source>
</evidence>
<keyword evidence="3" id="KW-1185">Reference proteome</keyword>
<feature type="compositionally biased region" description="Low complexity" evidence="1">
    <location>
        <begin position="50"/>
        <end position="62"/>
    </location>
</feature>
<sequence length="217" mass="23858">MDLHPCVPLSRDWVARSLCTIVLLQLRRDNPESSPVLPSSSYDPAARTCSPTTSKPPSSPDLRPSPRDKTKNVGSVTFAHRTADQEYSRQTDSLFVRRWLGVVHEGVERPAVRTSFLGVSLRVGVNLLGVGGGRARESVLSLCRRPVKLRRDGIRRRRLRCILHSGCGTPVRCVSPSSCGQSRPTVVALLPTPHDGPHHGLHNDSSTTGYLRSRRSC</sequence>
<comment type="caution">
    <text evidence="2">The sequence shown here is derived from an EMBL/GenBank/DDBJ whole genome shotgun (WGS) entry which is preliminary data.</text>
</comment>
<feature type="region of interest" description="Disordered" evidence="1">
    <location>
        <begin position="194"/>
        <end position="217"/>
    </location>
</feature>